<comment type="caution">
    <text evidence="1">The sequence shown here is derived from an EMBL/GenBank/DDBJ whole genome shotgun (WGS) entry which is preliminary data.</text>
</comment>
<reference evidence="3 4" key="1">
    <citation type="journal article" date="2019" name="Nat. Microbiol.">
        <title>Mediterranean grassland soil C-N compound turnover is dependent on rainfall and depth, and is mediated by genomically divergent microorganisms.</title>
        <authorList>
            <person name="Diamond S."/>
            <person name="Andeer P.F."/>
            <person name="Li Z."/>
            <person name="Crits-Christoph A."/>
            <person name="Burstein D."/>
            <person name="Anantharaman K."/>
            <person name="Lane K.R."/>
            <person name="Thomas B.C."/>
            <person name="Pan C."/>
            <person name="Northen T.R."/>
            <person name="Banfield J.F."/>
        </authorList>
    </citation>
    <scope>NUCLEOTIDE SEQUENCE [LARGE SCALE GENOMIC DNA]</scope>
    <source>
        <strain evidence="1">WS_1</strain>
        <strain evidence="2">WS_5</strain>
    </source>
</reference>
<dbReference type="InterPro" id="IPR012505">
    <property type="entry name" value="YbbR"/>
</dbReference>
<dbReference type="Proteomes" id="UP000316292">
    <property type="component" value="Unassembled WGS sequence"/>
</dbReference>
<protein>
    <submittedName>
        <fullName evidence="1">YbbR-like domain-containing protein</fullName>
    </submittedName>
</protein>
<dbReference type="PANTHER" id="PTHR37804:SF1">
    <property type="entry name" value="CDAA REGULATORY PROTEIN CDAR"/>
    <property type="match status" value="1"/>
</dbReference>
<dbReference type="PANTHER" id="PTHR37804">
    <property type="entry name" value="CDAA REGULATORY PROTEIN CDAR"/>
    <property type="match status" value="1"/>
</dbReference>
<organism evidence="1 3">
    <name type="scientific">Eiseniibacteriota bacterium</name>
    <dbReference type="NCBI Taxonomy" id="2212470"/>
    <lineage>
        <taxon>Bacteria</taxon>
        <taxon>Candidatus Eiseniibacteriota</taxon>
    </lineage>
</organism>
<sequence length="238" mass="25919">MWQRIRGILFDNLALKLASLLLALLLYAHVVTDQEREAVVQIPIAAVGLADTLSSVGELPPRVAVKVRGKWKDLIRLDLTRPFLSIDLAGAKPGTFRTSITAADISSRAIPPELTRQISVTEVLDPRSVDLVIDTRATRVLPVKARVVGTPAAGYVLDRDPDVEPDTVRVMGPAKLVGGIDTLYTVAVDITGEREKIQRQVALALPANVANLETRRYVVTIMLDRAGADSSSDRARMR</sequence>
<evidence type="ECO:0000313" key="2">
    <source>
        <dbReference type="EMBL" id="TMQ58530.1"/>
    </source>
</evidence>
<dbReference type="EMBL" id="VBOV01000124">
    <property type="protein sequence ID" value="TMQ58530.1"/>
    <property type="molecule type" value="Genomic_DNA"/>
</dbReference>
<gene>
    <name evidence="1" type="ORF">E6K71_09375</name>
    <name evidence="2" type="ORF">E6K75_05200</name>
</gene>
<dbReference type="Proteomes" id="UP000320913">
    <property type="component" value="Unassembled WGS sequence"/>
</dbReference>
<dbReference type="Pfam" id="PF07949">
    <property type="entry name" value="YbbR"/>
    <property type="match status" value="1"/>
</dbReference>
<evidence type="ECO:0000313" key="1">
    <source>
        <dbReference type="EMBL" id="TMQ47632.1"/>
    </source>
</evidence>
<proteinExistence type="predicted"/>
<name>A0A538S8C6_UNCEI</name>
<dbReference type="Gene3D" id="2.170.120.40">
    <property type="entry name" value="YbbR-like domain"/>
    <property type="match status" value="1"/>
</dbReference>
<dbReference type="Gene3D" id="2.170.120.30">
    <property type="match status" value="1"/>
</dbReference>
<dbReference type="AlphaFoldDB" id="A0A538S8C6"/>
<dbReference type="InterPro" id="IPR053154">
    <property type="entry name" value="c-di-AMP_regulator"/>
</dbReference>
<accession>A0A538S8C6</accession>
<evidence type="ECO:0000313" key="4">
    <source>
        <dbReference type="Proteomes" id="UP000320913"/>
    </source>
</evidence>
<evidence type="ECO:0000313" key="3">
    <source>
        <dbReference type="Proteomes" id="UP000316292"/>
    </source>
</evidence>
<dbReference type="EMBL" id="VBOR01000103">
    <property type="protein sequence ID" value="TMQ47632.1"/>
    <property type="molecule type" value="Genomic_DNA"/>
</dbReference>